<evidence type="ECO:0000313" key="2">
    <source>
        <dbReference type="Proteomes" id="UP000054988"/>
    </source>
</evidence>
<dbReference type="Proteomes" id="UP000054988">
    <property type="component" value="Unassembled WGS sequence"/>
</dbReference>
<dbReference type="AlphaFoldDB" id="A0A0W0GEG2"/>
<accession>A0A0W0GEG2</accession>
<evidence type="ECO:0000313" key="1">
    <source>
        <dbReference type="EMBL" id="KTB46951.1"/>
    </source>
</evidence>
<comment type="caution">
    <text evidence="1">The sequence shown here is derived from an EMBL/GenBank/DDBJ whole genome shotgun (WGS) entry which is preliminary data.</text>
</comment>
<dbReference type="EMBL" id="LATX01000201">
    <property type="protein sequence ID" value="KTB46951.1"/>
    <property type="molecule type" value="Genomic_DNA"/>
</dbReference>
<organism evidence="1 2">
    <name type="scientific">Moniliophthora roreri</name>
    <name type="common">Frosty pod rot fungus</name>
    <name type="synonym">Monilia roreri</name>
    <dbReference type="NCBI Taxonomy" id="221103"/>
    <lineage>
        <taxon>Eukaryota</taxon>
        <taxon>Fungi</taxon>
        <taxon>Dikarya</taxon>
        <taxon>Basidiomycota</taxon>
        <taxon>Agaricomycotina</taxon>
        <taxon>Agaricomycetes</taxon>
        <taxon>Agaricomycetidae</taxon>
        <taxon>Agaricales</taxon>
        <taxon>Marasmiineae</taxon>
        <taxon>Marasmiaceae</taxon>
        <taxon>Moniliophthora</taxon>
    </lineage>
</organism>
<proteinExistence type="predicted"/>
<name>A0A0W0GEG2_MONRR</name>
<gene>
    <name evidence="1" type="ORF">WG66_472</name>
</gene>
<protein>
    <submittedName>
        <fullName evidence="1">Uncharacterized protein</fullName>
    </submittedName>
</protein>
<sequence length="154" mass="18063">MQMVEEVSVRWTTTLELQSIDIANKEIIEDSQKSLPYTDEIDIVLSPHIDQFTHLIFDWENINAKDFPSIKFLQCQQIHVVYFTNGLSVETQSQIINWISKKIPGIRDIAPYWIVDGILQDALMIWIGHWDGTEFELDPDCLSDELRHKKYIQQ</sequence>
<reference evidence="1 2" key="1">
    <citation type="submission" date="2015-12" db="EMBL/GenBank/DDBJ databases">
        <title>Draft genome sequence of Moniliophthora roreri, the causal agent of frosty pod rot of cacao.</title>
        <authorList>
            <person name="Aime M.C."/>
            <person name="Diaz-Valderrama J.R."/>
            <person name="Kijpornyongpan T."/>
            <person name="Phillips-Mora W."/>
        </authorList>
    </citation>
    <scope>NUCLEOTIDE SEQUENCE [LARGE SCALE GENOMIC DNA]</scope>
    <source>
        <strain evidence="1 2">MCA 2952</strain>
    </source>
</reference>